<dbReference type="KEGG" id="gtr:GLOTRDRAFT_125259"/>
<feature type="compositionally biased region" description="Polar residues" evidence="1">
    <location>
        <begin position="505"/>
        <end position="517"/>
    </location>
</feature>
<reference evidence="2 3" key="1">
    <citation type="journal article" date="2012" name="Science">
        <title>The Paleozoic origin of enzymatic lignin decomposition reconstructed from 31 fungal genomes.</title>
        <authorList>
            <person name="Floudas D."/>
            <person name="Binder M."/>
            <person name="Riley R."/>
            <person name="Barry K."/>
            <person name="Blanchette R.A."/>
            <person name="Henrissat B."/>
            <person name="Martinez A.T."/>
            <person name="Otillar R."/>
            <person name="Spatafora J.W."/>
            <person name="Yadav J.S."/>
            <person name="Aerts A."/>
            <person name="Benoit I."/>
            <person name="Boyd A."/>
            <person name="Carlson A."/>
            <person name="Copeland A."/>
            <person name="Coutinho P.M."/>
            <person name="de Vries R.P."/>
            <person name="Ferreira P."/>
            <person name="Findley K."/>
            <person name="Foster B."/>
            <person name="Gaskell J."/>
            <person name="Glotzer D."/>
            <person name="Gorecki P."/>
            <person name="Heitman J."/>
            <person name="Hesse C."/>
            <person name="Hori C."/>
            <person name="Igarashi K."/>
            <person name="Jurgens J.A."/>
            <person name="Kallen N."/>
            <person name="Kersten P."/>
            <person name="Kohler A."/>
            <person name="Kuees U."/>
            <person name="Kumar T.K.A."/>
            <person name="Kuo A."/>
            <person name="LaButti K."/>
            <person name="Larrondo L.F."/>
            <person name="Lindquist E."/>
            <person name="Ling A."/>
            <person name="Lombard V."/>
            <person name="Lucas S."/>
            <person name="Lundell T."/>
            <person name="Martin R."/>
            <person name="McLaughlin D.J."/>
            <person name="Morgenstern I."/>
            <person name="Morin E."/>
            <person name="Murat C."/>
            <person name="Nagy L.G."/>
            <person name="Nolan M."/>
            <person name="Ohm R.A."/>
            <person name="Patyshakuliyeva A."/>
            <person name="Rokas A."/>
            <person name="Ruiz-Duenas F.J."/>
            <person name="Sabat G."/>
            <person name="Salamov A."/>
            <person name="Samejima M."/>
            <person name="Schmutz J."/>
            <person name="Slot J.C."/>
            <person name="St John F."/>
            <person name="Stenlid J."/>
            <person name="Sun H."/>
            <person name="Sun S."/>
            <person name="Syed K."/>
            <person name="Tsang A."/>
            <person name="Wiebenga A."/>
            <person name="Young D."/>
            <person name="Pisabarro A."/>
            <person name="Eastwood D.C."/>
            <person name="Martin F."/>
            <person name="Cullen D."/>
            <person name="Grigoriev I.V."/>
            <person name="Hibbett D.S."/>
        </authorList>
    </citation>
    <scope>NUCLEOTIDE SEQUENCE [LARGE SCALE GENOMIC DNA]</scope>
    <source>
        <strain evidence="2 3">ATCC 11539</strain>
    </source>
</reference>
<dbReference type="OrthoDB" id="5382203at2759"/>
<evidence type="ECO:0000313" key="2">
    <source>
        <dbReference type="EMBL" id="EPQ58940.1"/>
    </source>
</evidence>
<dbReference type="HOGENOM" id="CLU_010592_0_0_1"/>
<evidence type="ECO:0000313" key="3">
    <source>
        <dbReference type="Proteomes" id="UP000030669"/>
    </source>
</evidence>
<feature type="region of interest" description="Disordered" evidence="1">
    <location>
        <begin position="943"/>
        <end position="986"/>
    </location>
</feature>
<dbReference type="SUPFAM" id="SSF47113">
    <property type="entry name" value="Histone-fold"/>
    <property type="match status" value="1"/>
</dbReference>
<feature type="compositionally biased region" description="Basic residues" evidence="1">
    <location>
        <begin position="425"/>
        <end position="435"/>
    </location>
</feature>
<dbReference type="GeneID" id="19301232"/>
<dbReference type="InterPro" id="IPR009072">
    <property type="entry name" value="Histone-fold"/>
</dbReference>
<feature type="compositionally biased region" description="Polar residues" evidence="1">
    <location>
        <begin position="754"/>
        <end position="766"/>
    </location>
</feature>
<feature type="region of interest" description="Disordered" evidence="1">
    <location>
        <begin position="230"/>
        <end position="291"/>
    </location>
</feature>
<dbReference type="GO" id="GO:0046982">
    <property type="term" value="F:protein heterodimerization activity"/>
    <property type="evidence" value="ECO:0007669"/>
    <property type="project" value="InterPro"/>
</dbReference>
<name>S7RVU3_GLOTA</name>
<feature type="region of interest" description="Disordered" evidence="1">
    <location>
        <begin position="320"/>
        <end position="360"/>
    </location>
</feature>
<sequence length="986" mass="106206">MPAGSESLAGHPGPTYISPHSAEVILSEIRPIKLKVDALASINVFLDELLWNVLNASRSLTTDKLKAGLTKVLPTPLGKEALLEAEVELRAYWERTSASTPSSPHRPGDDEKTFNLDLAFELLRLKCQAYSTLNDADEDPDVETRLYERLLSAGAPVSPPKPALVSPAALYLTAILESICEHILSNVGRVAARDSSRTTATVHDLYIALCEDDAIYGLFKTMKVYEQIEAMSRPRRSKSFSRPSDKDGSPLRTGSPSKDSQGRLRLSSDSSTAHGHSNFGNIPAASTSRPSFEKARALKIFSSHNRSSSDQNRTINDQAEAQNGHKKSDSLLTNGSKPSLGRGNDRPAAPLGEFEDDGDSMHFEDLMASDTTMKVSLTPDRLKTMEMYNKERSRREGTRTGKPNAQDAVRPAGSDTDDSSSLNPKRSHGNRRPVLRHVDSIIEDDEENHASLPKVAPRGNGLAPPELMPSRPPTSNNARARSISTSNAVNSRSQAQGLNRKASLNVVSSSFTESPAHSQKKDRPVPKQLDMSGGGPQRTRKIGRRRESLDLDDIMNGSDDDDAESLKPVPKTPKTPKSAHPVVSSTTRELMDFLAEGPPDVPTLPKTTSVTSFETARSPGRSFGLRRMVSKLTRGPSTEQLNGRDKPSDEFGSGSLSRRLPGASATSVSLSQQSLSSKRSYSNVVVATRPPRYPQTLASPPSSPSQGSSEDANSHSPPSSYSRGTGLSRDASDLTMTSVASSVVSSRLEESRKTASPSIDVSSVASRGQRKDISIHPVERSEEDSSKIKSPIRALPTPPASGFKEAATKDSQVKESLPTVQAKPTNERPKSKGGRNIQATAADEPAVLASQAAGNLPSVDEIRDLRRLLSKATSADECRLLIDMLLVKCGFSLDEDPRAAYPSPSPSIDTPLPSQDSGLEQSLVELLLCGSAADVSQDTGIKENNDATVSHQPASHTNNSSAVRKQRREATDFSQAIVPPVIRMEG</sequence>
<dbReference type="eggNOG" id="ENOG502QRX2">
    <property type="taxonomic scope" value="Eukaryota"/>
</dbReference>
<feature type="compositionally biased region" description="Low complexity" evidence="1">
    <location>
        <begin position="663"/>
        <end position="682"/>
    </location>
</feature>
<gene>
    <name evidence="2" type="ORF">GLOTRDRAFT_125259</name>
</gene>
<feature type="compositionally biased region" description="Polar residues" evidence="1">
    <location>
        <begin position="267"/>
        <end position="290"/>
    </location>
</feature>
<feature type="compositionally biased region" description="Basic and acidic residues" evidence="1">
    <location>
        <begin position="380"/>
        <end position="399"/>
    </location>
</feature>
<dbReference type="RefSeq" id="XP_007862061.1">
    <property type="nucleotide sequence ID" value="XM_007863870.1"/>
</dbReference>
<feature type="compositionally biased region" description="Polar residues" evidence="1">
    <location>
        <begin position="473"/>
        <end position="497"/>
    </location>
</feature>
<evidence type="ECO:0000256" key="1">
    <source>
        <dbReference type="SAM" id="MobiDB-lite"/>
    </source>
</evidence>
<feature type="compositionally biased region" description="Acidic residues" evidence="1">
    <location>
        <begin position="550"/>
        <end position="563"/>
    </location>
</feature>
<proteinExistence type="predicted"/>
<feature type="compositionally biased region" description="Polar residues" evidence="1">
    <location>
        <begin position="710"/>
        <end position="725"/>
    </location>
</feature>
<keyword evidence="3" id="KW-1185">Reference proteome</keyword>
<accession>S7RVU3</accession>
<protein>
    <submittedName>
        <fullName evidence="2">Uncharacterized protein</fullName>
    </submittedName>
</protein>
<feature type="compositionally biased region" description="Polar residues" evidence="1">
    <location>
        <begin position="605"/>
        <end position="615"/>
    </location>
</feature>
<feature type="compositionally biased region" description="Basic and acidic residues" evidence="1">
    <location>
        <begin position="769"/>
        <end position="787"/>
    </location>
</feature>
<dbReference type="AlphaFoldDB" id="S7RVU3"/>
<dbReference type="OMA" id="DDIMAGS"/>
<dbReference type="Proteomes" id="UP000030669">
    <property type="component" value="Unassembled WGS sequence"/>
</dbReference>
<dbReference type="EMBL" id="KB469297">
    <property type="protein sequence ID" value="EPQ58940.1"/>
    <property type="molecule type" value="Genomic_DNA"/>
</dbReference>
<feature type="compositionally biased region" description="Polar residues" evidence="1">
    <location>
        <begin position="946"/>
        <end position="963"/>
    </location>
</feature>
<organism evidence="2 3">
    <name type="scientific">Gloeophyllum trabeum (strain ATCC 11539 / FP-39264 / Madison 617)</name>
    <name type="common">Brown rot fungus</name>
    <dbReference type="NCBI Taxonomy" id="670483"/>
    <lineage>
        <taxon>Eukaryota</taxon>
        <taxon>Fungi</taxon>
        <taxon>Dikarya</taxon>
        <taxon>Basidiomycota</taxon>
        <taxon>Agaricomycotina</taxon>
        <taxon>Agaricomycetes</taxon>
        <taxon>Gloeophyllales</taxon>
        <taxon>Gloeophyllaceae</taxon>
        <taxon>Gloeophyllum</taxon>
    </lineage>
</organism>
<feature type="region of interest" description="Disordered" evidence="1">
    <location>
        <begin position="372"/>
        <end position="836"/>
    </location>
</feature>
<dbReference type="Gene3D" id="1.10.20.10">
    <property type="entry name" value="Histone, subunit A"/>
    <property type="match status" value="1"/>
</dbReference>